<feature type="transmembrane region" description="Helical" evidence="1">
    <location>
        <begin position="50"/>
        <end position="70"/>
    </location>
</feature>
<evidence type="ECO:0000256" key="1">
    <source>
        <dbReference type="SAM" id="Phobius"/>
    </source>
</evidence>
<keyword evidence="1" id="KW-0812">Transmembrane</keyword>
<feature type="transmembrane region" description="Helical" evidence="1">
    <location>
        <begin position="155"/>
        <end position="174"/>
    </location>
</feature>
<evidence type="ECO:0000313" key="2">
    <source>
        <dbReference type="EMBL" id="WIF98432.1"/>
    </source>
</evidence>
<dbReference type="RefSeq" id="WP_231419773.1">
    <property type="nucleotide sequence ID" value="NZ_CP126446.1"/>
</dbReference>
<sequence>MQGAIIMFFSRWTLLQVILVVLLGILAFIAEQFNQAIAVPMTSSKIHSLGPTVLMILFLALTVGVFSLIIRLQLKKSPTIFTSHFWSSAPLTLALFLGASLLLFITGFMTDSFREVIQQHRLSLYLIFYYFLFLVYLLVLAIVQKVKGNTLSAEKKVGVSFFGTLAFLVLTIFMI</sequence>
<gene>
    <name evidence="2" type="ORF">QNI29_01815</name>
</gene>
<evidence type="ECO:0000313" key="3">
    <source>
        <dbReference type="Proteomes" id="UP001236652"/>
    </source>
</evidence>
<keyword evidence="1" id="KW-1133">Transmembrane helix</keyword>
<feature type="transmembrane region" description="Helical" evidence="1">
    <location>
        <begin position="12"/>
        <end position="30"/>
    </location>
</feature>
<dbReference type="EMBL" id="CP126446">
    <property type="protein sequence ID" value="WIF98432.1"/>
    <property type="molecule type" value="Genomic_DNA"/>
</dbReference>
<keyword evidence="3" id="KW-1185">Reference proteome</keyword>
<keyword evidence="1" id="KW-0472">Membrane</keyword>
<name>A0ABY8UXP6_9BACI</name>
<proteinExistence type="predicted"/>
<dbReference type="Proteomes" id="UP001236652">
    <property type="component" value="Chromosome"/>
</dbReference>
<accession>A0ABY8UXP6</accession>
<protein>
    <submittedName>
        <fullName evidence="2">Uncharacterized protein</fullName>
    </submittedName>
</protein>
<feature type="transmembrane region" description="Helical" evidence="1">
    <location>
        <begin position="122"/>
        <end position="143"/>
    </location>
</feature>
<reference evidence="2 3" key="1">
    <citation type="submission" date="2023-05" db="EMBL/GenBank/DDBJ databases">
        <title>Comparative genomics reveals the evidence of polycyclic aromatic hydrocarbons degradation in moderately halophilic genus Pontibacillus.</title>
        <authorList>
            <person name="Yang H."/>
            <person name="Qian Z."/>
        </authorList>
    </citation>
    <scope>NUCLEOTIDE SEQUENCE [LARGE SCALE GENOMIC DNA]</scope>
    <source>
        <strain evidence="3">HN14</strain>
    </source>
</reference>
<organism evidence="2 3">
    <name type="scientific">Pontibacillus chungwhensis</name>
    <dbReference type="NCBI Taxonomy" id="265426"/>
    <lineage>
        <taxon>Bacteria</taxon>
        <taxon>Bacillati</taxon>
        <taxon>Bacillota</taxon>
        <taxon>Bacilli</taxon>
        <taxon>Bacillales</taxon>
        <taxon>Bacillaceae</taxon>
        <taxon>Pontibacillus</taxon>
    </lineage>
</organism>
<feature type="transmembrane region" description="Helical" evidence="1">
    <location>
        <begin position="91"/>
        <end position="110"/>
    </location>
</feature>